<dbReference type="Proteomes" id="UP000500767">
    <property type="component" value="Chromosome"/>
</dbReference>
<dbReference type="AlphaFoldDB" id="A0A6M8HVM8"/>
<dbReference type="Pfam" id="PF11324">
    <property type="entry name" value="DUF3126"/>
    <property type="match status" value="1"/>
</dbReference>
<dbReference type="InterPro" id="IPR021473">
    <property type="entry name" value="DUF3126"/>
</dbReference>
<organism evidence="1 2">
    <name type="scientific">Lichenicola cladoniae</name>
    <dbReference type="NCBI Taxonomy" id="1484109"/>
    <lineage>
        <taxon>Bacteria</taxon>
        <taxon>Pseudomonadati</taxon>
        <taxon>Pseudomonadota</taxon>
        <taxon>Alphaproteobacteria</taxon>
        <taxon>Acetobacterales</taxon>
        <taxon>Acetobacteraceae</taxon>
        <taxon>Lichenicola</taxon>
    </lineage>
</organism>
<proteinExistence type="predicted"/>
<dbReference type="RefSeq" id="WP_171836940.1">
    <property type="nucleotide sequence ID" value="NZ_CP053708.1"/>
</dbReference>
<evidence type="ECO:0000313" key="1">
    <source>
        <dbReference type="EMBL" id="QKE92225.1"/>
    </source>
</evidence>
<reference evidence="1 2" key="1">
    <citation type="journal article" date="2014" name="World J. Microbiol. Biotechnol.">
        <title>Biodiversity and physiological characteristics of Antarctic and Arctic lichens-associated bacteria.</title>
        <authorList>
            <person name="Lee Y.M."/>
            <person name="Kim E.H."/>
            <person name="Lee H.K."/>
            <person name="Hong S.G."/>
        </authorList>
    </citation>
    <scope>NUCLEOTIDE SEQUENCE [LARGE SCALE GENOMIC DNA]</scope>
    <source>
        <strain evidence="1 2">PAMC 26569</strain>
    </source>
</reference>
<name>A0A6M8HVM8_9PROT</name>
<evidence type="ECO:0000313" key="2">
    <source>
        <dbReference type="Proteomes" id="UP000500767"/>
    </source>
</evidence>
<accession>A0A6M8HVM8</accession>
<dbReference type="EMBL" id="CP053708">
    <property type="protein sequence ID" value="QKE92225.1"/>
    <property type="molecule type" value="Genomic_DNA"/>
</dbReference>
<gene>
    <name evidence="1" type="ORF">HN018_21255</name>
</gene>
<dbReference type="KEGG" id="lck:HN018_21255"/>
<sequence>MNTSDITRVQAYLRKLLGSEKVMVVAPPRKGATVELAIDKEVIGTVHRDEDEGEVSYSIHITVLEEDLAPATDETKTAVSGKTAGTPRR</sequence>
<keyword evidence="2" id="KW-1185">Reference proteome</keyword>
<protein>
    <submittedName>
        <fullName evidence="1">DUF3126 family protein</fullName>
    </submittedName>
</protein>